<evidence type="ECO:0000256" key="2">
    <source>
        <dbReference type="ARBA" id="ARBA00012438"/>
    </source>
</evidence>
<feature type="domain" description="PAS" evidence="7">
    <location>
        <begin position="115"/>
        <end position="156"/>
    </location>
</feature>
<dbReference type="PROSITE" id="PS50112">
    <property type="entry name" value="PAS"/>
    <property type="match status" value="1"/>
</dbReference>
<dbReference type="NCBIfam" id="TIGR00229">
    <property type="entry name" value="sensory_box"/>
    <property type="match status" value="1"/>
</dbReference>
<proteinExistence type="predicted"/>
<dbReference type="InterPro" id="IPR003661">
    <property type="entry name" value="HisK_dim/P_dom"/>
</dbReference>
<dbReference type="Proteomes" id="UP000197153">
    <property type="component" value="Chromosome 3"/>
</dbReference>
<dbReference type="SUPFAM" id="SSF47384">
    <property type="entry name" value="Homodimeric domain of signal transducing histidine kinase"/>
    <property type="match status" value="1"/>
</dbReference>
<feature type="domain" description="Histidine kinase" evidence="6">
    <location>
        <begin position="260"/>
        <end position="478"/>
    </location>
</feature>
<evidence type="ECO:0000313" key="10">
    <source>
        <dbReference type="Proteomes" id="UP000197153"/>
    </source>
</evidence>
<feature type="domain" description="PAC" evidence="8">
    <location>
        <begin position="190"/>
        <end position="242"/>
    </location>
</feature>
<reference evidence="9 10" key="1">
    <citation type="submission" date="2017-06" db="EMBL/GenBank/DDBJ databases">
        <title>Complete genome sequence of Nitrospirillum amazonense strain CBAmC, an endophytic nitrogen-fixing and plant growth-promoting bacterium, isolated from sugarcane.</title>
        <authorList>
            <person name="Schwab S."/>
            <person name="dos Santos Teixeira K.R."/>
            <person name="Simoes Araujo J.L."/>
            <person name="Soares Vidal M."/>
            <person name="Borges de Freitas H.R."/>
            <person name="Rivello Crivelaro A.L."/>
            <person name="Bueno de Camargo Nunes A."/>
            <person name="dos Santos C.M."/>
            <person name="Palmeira da Silva Rosa D."/>
            <person name="da Silva Padilha D."/>
            <person name="da Silva E."/>
            <person name="Araujo Terra L."/>
            <person name="Soares Mendes V."/>
            <person name="Farinelli L."/>
            <person name="Magalhaes Cruz L."/>
            <person name="Baldani J.I."/>
        </authorList>
    </citation>
    <scope>NUCLEOTIDE SEQUENCE [LARGE SCALE GENOMIC DNA]</scope>
    <source>
        <strain evidence="9 10">CBAmC</strain>
    </source>
</reference>
<keyword evidence="5" id="KW-0418">Kinase</keyword>
<dbReference type="InterPro" id="IPR000014">
    <property type="entry name" value="PAS"/>
</dbReference>
<dbReference type="SMART" id="SM00086">
    <property type="entry name" value="PAC"/>
    <property type="match status" value="1"/>
</dbReference>
<accession>A0A248JZE0</accession>
<dbReference type="GO" id="GO:0005886">
    <property type="term" value="C:plasma membrane"/>
    <property type="evidence" value="ECO:0007669"/>
    <property type="project" value="TreeGrafter"/>
</dbReference>
<name>A0A248JZE0_9PROT</name>
<protein>
    <recommendedName>
        <fullName evidence="2">histidine kinase</fullName>
        <ecNumber evidence="2">2.7.13.3</ecNumber>
    </recommendedName>
</protein>
<comment type="catalytic activity">
    <reaction evidence="1">
        <text>ATP + protein L-histidine = ADP + protein N-phospho-L-histidine.</text>
        <dbReference type="EC" id="2.7.13.3"/>
    </reaction>
</comment>
<dbReference type="SMART" id="SM00388">
    <property type="entry name" value="HisKA"/>
    <property type="match status" value="1"/>
</dbReference>
<dbReference type="SMART" id="SM00091">
    <property type="entry name" value="PAS"/>
    <property type="match status" value="1"/>
</dbReference>
<evidence type="ECO:0000256" key="1">
    <source>
        <dbReference type="ARBA" id="ARBA00000085"/>
    </source>
</evidence>
<dbReference type="InterPro" id="IPR036890">
    <property type="entry name" value="HATPase_C_sf"/>
</dbReference>
<dbReference type="SUPFAM" id="SSF55874">
    <property type="entry name" value="ATPase domain of HSP90 chaperone/DNA topoisomerase II/histidine kinase"/>
    <property type="match status" value="1"/>
</dbReference>
<dbReference type="KEGG" id="nao:Y958_23030"/>
<evidence type="ECO:0000256" key="4">
    <source>
        <dbReference type="ARBA" id="ARBA00022679"/>
    </source>
</evidence>
<dbReference type="Pfam" id="PF00512">
    <property type="entry name" value="HisKA"/>
    <property type="match status" value="1"/>
</dbReference>
<dbReference type="GO" id="GO:0006355">
    <property type="term" value="P:regulation of DNA-templated transcription"/>
    <property type="evidence" value="ECO:0007669"/>
    <property type="project" value="InterPro"/>
</dbReference>
<dbReference type="SMART" id="SM00387">
    <property type="entry name" value="HATPase_c"/>
    <property type="match status" value="1"/>
</dbReference>
<dbReference type="Pfam" id="PF02518">
    <property type="entry name" value="HATPase_c"/>
    <property type="match status" value="1"/>
</dbReference>
<dbReference type="PRINTS" id="PR00344">
    <property type="entry name" value="BCTRLSENSOR"/>
</dbReference>
<evidence type="ECO:0000313" key="9">
    <source>
        <dbReference type="EMBL" id="ASG23841.1"/>
    </source>
</evidence>
<dbReference type="EC" id="2.7.13.3" evidence="2"/>
<dbReference type="PANTHER" id="PTHR43047:SF72">
    <property type="entry name" value="OSMOSENSING HISTIDINE PROTEIN KINASE SLN1"/>
    <property type="match status" value="1"/>
</dbReference>
<dbReference type="GO" id="GO:0009927">
    <property type="term" value="F:histidine phosphotransfer kinase activity"/>
    <property type="evidence" value="ECO:0007669"/>
    <property type="project" value="TreeGrafter"/>
</dbReference>
<dbReference type="InterPro" id="IPR013767">
    <property type="entry name" value="PAS_fold"/>
</dbReference>
<keyword evidence="3" id="KW-0597">Phosphoprotein</keyword>
<dbReference type="InterPro" id="IPR004358">
    <property type="entry name" value="Sig_transdc_His_kin-like_C"/>
</dbReference>
<dbReference type="PROSITE" id="PS50109">
    <property type="entry name" value="HIS_KIN"/>
    <property type="match status" value="1"/>
</dbReference>
<dbReference type="InterPro" id="IPR035965">
    <property type="entry name" value="PAS-like_dom_sf"/>
</dbReference>
<dbReference type="Gene3D" id="3.30.450.20">
    <property type="entry name" value="PAS domain"/>
    <property type="match status" value="1"/>
</dbReference>
<gene>
    <name evidence="9" type="ORF">Y958_23030</name>
</gene>
<dbReference type="InterPro" id="IPR003594">
    <property type="entry name" value="HATPase_dom"/>
</dbReference>
<dbReference type="Pfam" id="PF00989">
    <property type="entry name" value="PAS"/>
    <property type="match status" value="1"/>
</dbReference>
<organism evidence="9 10">
    <name type="scientific">Nitrospirillum viridazoti CBAmc</name>
    <dbReference type="NCBI Taxonomy" id="1441467"/>
    <lineage>
        <taxon>Bacteria</taxon>
        <taxon>Pseudomonadati</taxon>
        <taxon>Pseudomonadota</taxon>
        <taxon>Alphaproteobacteria</taxon>
        <taxon>Rhodospirillales</taxon>
        <taxon>Azospirillaceae</taxon>
        <taxon>Nitrospirillum</taxon>
        <taxon>Nitrospirillum viridazoti</taxon>
    </lineage>
</organism>
<dbReference type="SUPFAM" id="SSF55785">
    <property type="entry name" value="PYP-like sensor domain (PAS domain)"/>
    <property type="match status" value="1"/>
</dbReference>
<dbReference type="CDD" id="cd00130">
    <property type="entry name" value="PAS"/>
    <property type="match status" value="1"/>
</dbReference>
<dbReference type="AlphaFoldDB" id="A0A248JZE0"/>
<dbReference type="Gene3D" id="1.10.287.130">
    <property type="match status" value="1"/>
</dbReference>
<keyword evidence="10" id="KW-1185">Reference proteome</keyword>
<dbReference type="CDD" id="cd00082">
    <property type="entry name" value="HisKA"/>
    <property type="match status" value="1"/>
</dbReference>
<dbReference type="GO" id="GO:0000155">
    <property type="term" value="F:phosphorelay sensor kinase activity"/>
    <property type="evidence" value="ECO:0007669"/>
    <property type="project" value="InterPro"/>
</dbReference>
<sequence>MGSDAGKSPRPYCFRIFDLAACGHGYPRALWPLCVPRDAQGRRMGASGPRMSVLGSRAEACLLTGLPVSLAIEPPPAMTVPTPAALDMPVPPEPPTPMVAAVQEAAPAEADTANPEDRYRRLFEQAPWGLFQTTVDGRYLDANPALARLYGYDSREDMLGTLTDIGVQLYVDAGRREAFVAEMRARGVVQGFESRIRRRDGTIIWISETCREVRDANGQPLYYEGTVEEITTRKEAEQALRAANEKAQRANEAKERFLGLVTHELRTPLHAILGFGDLIGQLDQDEVAERDDYLREITSAGNRLLRTINRLLDYTRLASGSIDSELQLIELEPFVTRLVRQFGGGRDKRVRVRHDAETTAPCVLEIDGNLLNRALTELLTNALTYSPPDQAVVVEIGQRQEGVTLRVIDQGRGMSPEELQAAAVPFGSVILQARARQQGLGLGLPIAQGIASMLGGHLDLASSLLNGTVATLHLPAPAPR</sequence>
<evidence type="ECO:0000259" key="8">
    <source>
        <dbReference type="PROSITE" id="PS50113"/>
    </source>
</evidence>
<dbReference type="InterPro" id="IPR000700">
    <property type="entry name" value="PAS-assoc_C"/>
</dbReference>
<evidence type="ECO:0000259" key="6">
    <source>
        <dbReference type="PROSITE" id="PS50109"/>
    </source>
</evidence>
<evidence type="ECO:0000256" key="3">
    <source>
        <dbReference type="ARBA" id="ARBA00022553"/>
    </source>
</evidence>
<evidence type="ECO:0000259" key="7">
    <source>
        <dbReference type="PROSITE" id="PS50112"/>
    </source>
</evidence>
<dbReference type="Gene3D" id="3.30.565.10">
    <property type="entry name" value="Histidine kinase-like ATPase, C-terminal domain"/>
    <property type="match status" value="1"/>
</dbReference>
<dbReference type="InterPro" id="IPR036097">
    <property type="entry name" value="HisK_dim/P_sf"/>
</dbReference>
<dbReference type="EMBL" id="CP022112">
    <property type="protein sequence ID" value="ASG23841.1"/>
    <property type="molecule type" value="Genomic_DNA"/>
</dbReference>
<dbReference type="InterPro" id="IPR001610">
    <property type="entry name" value="PAC"/>
</dbReference>
<dbReference type="PROSITE" id="PS50113">
    <property type="entry name" value="PAC"/>
    <property type="match status" value="1"/>
</dbReference>
<dbReference type="PANTHER" id="PTHR43047">
    <property type="entry name" value="TWO-COMPONENT HISTIDINE PROTEIN KINASE"/>
    <property type="match status" value="1"/>
</dbReference>
<dbReference type="InterPro" id="IPR005467">
    <property type="entry name" value="His_kinase_dom"/>
</dbReference>
<evidence type="ECO:0000256" key="5">
    <source>
        <dbReference type="ARBA" id="ARBA00022777"/>
    </source>
</evidence>
<keyword evidence="4" id="KW-0808">Transferase</keyword>